<dbReference type="InterPro" id="IPR050131">
    <property type="entry name" value="Peptidase_S8_subtilisin-like"/>
</dbReference>
<keyword evidence="3 6" id="KW-0378">Hydrolase</keyword>
<feature type="active site" description="Charge relay system" evidence="5 6">
    <location>
        <position position="118"/>
    </location>
</feature>
<evidence type="ECO:0000256" key="1">
    <source>
        <dbReference type="ARBA" id="ARBA00011073"/>
    </source>
</evidence>
<dbReference type="KEGG" id="amt:Amet_4760"/>
<dbReference type="PROSITE" id="PS00138">
    <property type="entry name" value="SUBTILASE_SER"/>
    <property type="match status" value="1"/>
</dbReference>
<keyword evidence="12" id="KW-1185">Reference proteome</keyword>
<keyword evidence="9" id="KW-1133">Transmembrane helix</keyword>
<name>A6TXA8_ALKMQ</name>
<protein>
    <submittedName>
        <fullName evidence="11">Peptidase S8 and S53, subtilisin, kexin, sedolisin</fullName>
    </submittedName>
</protein>
<dbReference type="AlphaFoldDB" id="A6TXA8"/>
<keyword evidence="2 6" id="KW-0645">Protease</keyword>
<reference evidence="12" key="1">
    <citation type="journal article" date="2016" name="Genome Announc.">
        <title>Complete genome sequence of Alkaliphilus metalliredigens strain QYMF, an alkaliphilic and metal-reducing bacterium isolated from borax-contaminated leachate ponds.</title>
        <authorList>
            <person name="Hwang C."/>
            <person name="Copeland A."/>
            <person name="Lucas S."/>
            <person name="Lapidus A."/>
            <person name="Barry K."/>
            <person name="Detter J.C."/>
            <person name="Glavina Del Rio T."/>
            <person name="Hammon N."/>
            <person name="Israni S."/>
            <person name="Dalin E."/>
            <person name="Tice H."/>
            <person name="Pitluck S."/>
            <person name="Chertkov O."/>
            <person name="Brettin T."/>
            <person name="Bruce D."/>
            <person name="Han C."/>
            <person name="Schmutz J."/>
            <person name="Larimer F."/>
            <person name="Land M.L."/>
            <person name="Hauser L."/>
            <person name="Kyrpides N."/>
            <person name="Mikhailova N."/>
            <person name="Ye Q."/>
            <person name="Zhou J."/>
            <person name="Richardson P."/>
            <person name="Fields M.W."/>
        </authorList>
    </citation>
    <scope>NUCLEOTIDE SEQUENCE [LARGE SCALE GENOMIC DNA]</scope>
    <source>
        <strain evidence="12">QYMF</strain>
    </source>
</reference>
<dbReference type="STRING" id="293826.Amet_4760"/>
<dbReference type="PANTHER" id="PTHR43806">
    <property type="entry name" value="PEPTIDASE S8"/>
    <property type="match status" value="1"/>
</dbReference>
<dbReference type="Gene3D" id="3.40.50.200">
    <property type="entry name" value="Peptidase S8/S53 domain"/>
    <property type="match status" value="1"/>
</dbReference>
<dbReference type="InterPro" id="IPR023828">
    <property type="entry name" value="Peptidase_S8_Ser-AS"/>
</dbReference>
<dbReference type="InterPro" id="IPR036852">
    <property type="entry name" value="Peptidase_S8/S53_dom_sf"/>
</dbReference>
<dbReference type="InterPro" id="IPR000209">
    <property type="entry name" value="Peptidase_S8/S53_dom"/>
</dbReference>
<keyword evidence="4 6" id="KW-0720">Serine protease</keyword>
<feature type="domain" description="Peptidase S8/S53" evidence="10">
    <location>
        <begin position="109"/>
        <end position="378"/>
    </location>
</feature>
<evidence type="ECO:0000256" key="5">
    <source>
        <dbReference type="PIRSR" id="PIRSR615500-1"/>
    </source>
</evidence>
<dbReference type="GO" id="GO:0004252">
    <property type="term" value="F:serine-type endopeptidase activity"/>
    <property type="evidence" value="ECO:0007669"/>
    <property type="project" value="UniProtKB-UniRule"/>
</dbReference>
<dbReference type="HOGENOM" id="CLU_011263_15_5_9"/>
<evidence type="ECO:0000313" key="11">
    <source>
        <dbReference type="EMBL" id="ABR50826.1"/>
    </source>
</evidence>
<feature type="transmembrane region" description="Helical" evidence="9">
    <location>
        <begin position="412"/>
        <end position="429"/>
    </location>
</feature>
<dbReference type="EMBL" id="CP000724">
    <property type="protein sequence ID" value="ABR50826.1"/>
    <property type="molecule type" value="Genomic_DNA"/>
</dbReference>
<evidence type="ECO:0000259" key="10">
    <source>
        <dbReference type="Pfam" id="PF00082"/>
    </source>
</evidence>
<feature type="active site" description="Charge relay system" evidence="5 6">
    <location>
        <position position="153"/>
    </location>
</feature>
<evidence type="ECO:0000256" key="7">
    <source>
        <dbReference type="RuleBase" id="RU003355"/>
    </source>
</evidence>
<dbReference type="CDD" id="cd07487">
    <property type="entry name" value="Peptidases_S8_1"/>
    <property type="match status" value="1"/>
</dbReference>
<dbReference type="GO" id="GO:0006508">
    <property type="term" value="P:proteolysis"/>
    <property type="evidence" value="ECO:0007669"/>
    <property type="project" value="UniProtKB-KW"/>
</dbReference>
<evidence type="ECO:0000256" key="3">
    <source>
        <dbReference type="ARBA" id="ARBA00022801"/>
    </source>
</evidence>
<feature type="region of interest" description="Disordered" evidence="8">
    <location>
        <begin position="388"/>
        <end position="407"/>
    </location>
</feature>
<accession>A6TXA8</accession>
<keyword evidence="9" id="KW-0812">Transmembrane</keyword>
<comment type="similarity">
    <text evidence="1 6 7">Belongs to the peptidase S8 family.</text>
</comment>
<feature type="compositionally biased region" description="Polar residues" evidence="8">
    <location>
        <begin position="398"/>
        <end position="407"/>
    </location>
</feature>
<evidence type="ECO:0000256" key="2">
    <source>
        <dbReference type="ARBA" id="ARBA00022670"/>
    </source>
</evidence>
<dbReference type="OrthoDB" id="9798386at2"/>
<organism evidence="11 12">
    <name type="scientific">Alkaliphilus metalliredigens (strain QYMF)</name>
    <dbReference type="NCBI Taxonomy" id="293826"/>
    <lineage>
        <taxon>Bacteria</taxon>
        <taxon>Bacillati</taxon>
        <taxon>Bacillota</taxon>
        <taxon>Clostridia</taxon>
        <taxon>Peptostreptococcales</taxon>
        <taxon>Natronincolaceae</taxon>
        <taxon>Alkaliphilus</taxon>
    </lineage>
</organism>
<proteinExistence type="inferred from homology"/>
<dbReference type="RefSeq" id="WP_012065711.1">
    <property type="nucleotide sequence ID" value="NC_009633.1"/>
</dbReference>
<dbReference type="PROSITE" id="PS51892">
    <property type="entry name" value="SUBTILASE"/>
    <property type="match status" value="1"/>
</dbReference>
<dbReference type="PROSITE" id="PS00136">
    <property type="entry name" value="SUBTILASE_ASP"/>
    <property type="match status" value="1"/>
</dbReference>
<keyword evidence="9" id="KW-0472">Membrane</keyword>
<dbReference type="InterPro" id="IPR023827">
    <property type="entry name" value="Peptidase_S8_Asp-AS"/>
</dbReference>
<evidence type="ECO:0000256" key="4">
    <source>
        <dbReference type="ARBA" id="ARBA00022825"/>
    </source>
</evidence>
<evidence type="ECO:0000256" key="8">
    <source>
        <dbReference type="SAM" id="MobiDB-lite"/>
    </source>
</evidence>
<dbReference type="SUPFAM" id="SSF52743">
    <property type="entry name" value="Subtilisin-like"/>
    <property type="match status" value="1"/>
</dbReference>
<dbReference type="Proteomes" id="UP000001572">
    <property type="component" value="Chromosome"/>
</dbReference>
<evidence type="ECO:0000256" key="9">
    <source>
        <dbReference type="SAM" id="Phobius"/>
    </source>
</evidence>
<feature type="active site" description="Charge relay system" evidence="5 6">
    <location>
        <position position="332"/>
    </location>
</feature>
<dbReference type="eggNOG" id="COG1404">
    <property type="taxonomic scope" value="Bacteria"/>
</dbReference>
<gene>
    <name evidence="11" type="ordered locus">Amet_4760</name>
</gene>
<sequence length="430" mass="46138">MFGYRDIIEESVFQRLMTLDEDEIPVIIRAENCDCADLEKCVRDKGGRIKYLLPLINSVAAYLPSVGVRSVAREEFINKIIYDELAHKLMDVASLTVGSDYANEYDLTGKGVTVAVIDTGVHPHSDLVTPTNRIIGFKDFVGKRTSPYDDDGHGTHVAGIVAGNGFSSQGKYMGIAPDANILGVKVLNQDGGGSISDVIAGIQWAVDNRSRYNVKVMTLSLGTKANKSYREDPLCQAVEAAVNAGITVVTAAGNSGPERSTINSPANSPSAISVGAVDDRDITSPRDAKIADFSSRGPTPDGFSKPDLLSPGVRINSLSHQGSQYTSLSGTSMATPIVAGCAALLYEQNPSLNPQGVKSLMTKHALSINQNRDAQGAGILDIRKILQDTNPTHKKPGTTPSRPIQSPQRNRSFFSDWFLVLLIVVLLIIL</sequence>
<dbReference type="Pfam" id="PF00082">
    <property type="entry name" value="Peptidase_S8"/>
    <property type="match status" value="1"/>
</dbReference>
<evidence type="ECO:0000313" key="12">
    <source>
        <dbReference type="Proteomes" id="UP000001572"/>
    </source>
</evidence>
<dbReference type="InterPro" id="IPR015500">
    <property type="entry name" value="Peptidase_S8_subtilisin-rel"/>
</dbReference>
<dbReference type="PROSITE" id="PS00137">
    <property type="entry name" value="SUBTILASE_HIS"/>
    <property type="match status" value="1"/>
</dbReference>
<dbReference type="InterPro" id="IPR022398">
    <property type="entry name" value="Peptidase_S8_His-AS"/>
</dbReference>
<dbReference type="PRINTS" id="PR00723">
    <property type="entry name" value="SUBTILISIN"/>
</dbReference>
<dbReference type="PANTHER" id="PTHR43806:SF65">
    <property type="entry name" value="SERINE PROTEASE APRX"/>
    <property type="match status" value="1"/>
</dbReference>
<evidence type="ECO:0000256" key="6">
    <source>
        <dbReference type="PROSITE-ProRule" id="PRU01240"/>
    </source>
</evidence>